<keyword evidence="2" id="KW-0808">Transferase</keyword>
<dbReference type="PROSITE" id="PS00092">
    <property type="entry name" value="N6_MTASE"/>
    <property type="match status" value="1"/>
</dbReference>
<dbReference type="InterPro" id="IPR011047">
    <property type="entry name" value="Quinoprotein_ADH-like_sf"/>
</dbReference>
<dbReference type="GO" id="GO:0032259">
    <property type="term" value="P:methylation"/>
    <property type="evidence" value="ECO:0007669"/>
    <property type="project" value="UniProtKB-KW"/>
</dbReference>
<dbReference type="GO" id="GO:0008168">
    <property type="term" value="F:methyltransferase activity"/>
    <property type="evidence" value="ECO:0007669"/>
    <property type="project" value="UniProtKB-KW"/>
</dbReference>
<proteinExistence type="predicted"/>
<organism evidence="3 4">
    <name type="scientific">Kangiella profundi</name>
    <dbReference type="NCBI Taxonomy" id="1561924"/>
    <lineage>
        <taxon>Bacteria</taxon>
        <taxon>Pseudomonadati</taxon>
        <taxon>Pseudomonadota</taxon>
        <taxon>Gammaproteobacteria</taxon>
        <taxon>Kangiellales</taxon>
        <taxon>Kangiellaceae</taxon>
        <taxon>Kangiella</taxon>
    </lineage>
</organism>
<accession>A0A2K9AJ44</accession>
<dbReference type="AlphaFoldDB" id="A0A2K9AJ44"/>
<evidence type="ECO:0000256" key="1">
    <source>
        <dbReference type="ARBA" id="ARBA00022603"/>
    </source>
</evidence>
<dbReference type="Proteomes" id="UP000232693">
    <property type="component" value="Chromosome"/>
</dbReference>
<evidence type="ECO:0000313" key="3">
    <source>
        <dbReference type="EMBL" id="AUD78954.1"/>
    </source>
</evidence>
<reference evidence="3 4" key="1">
    <citation type="submission" date="2017-12" db="EMBL/GenBank/DDBJ databases">
        <title>Kangiella profundi FT102 completed genome.</title>
        <authorList>
            <person name="Xu J."/>
            <person name="Wang J."/>
            <person name="Lu Y."/>
        </authorList>
    </citation>
    <scope>NUCLEOTIDE SEQUENCE [LARGE SCALE GENOMIC DNA]</scope>
    <source>
        <strain evidence="3 4">FT102</strain>
    </source>
</reference>
<dbReference type="Gene3D" id="2.130.10.10">
    <property type="entry name" value="YVTN repeat-like/Quinoprotein amine dehydrogenase"/>
    <property type="match status" value="1"/>
</dbReference>
<protein>
    <submittedName>
        <fullName evidence="3">Uncharacterized protein</fullName>
    </submittedName>
</protein>
<dbReference type="InterPro" id="IPR015943">
    <property type="entry name" value="WD40/YVTN_repeat-like_dom_sf"/>
</dbReference>
<dbReference type="SUPFAM" id="SSF50998">
    <property type="entry name" value="Quinoprotein alcohol dehydrogenase-like"/>
    <property type="match status" value="1"/>
</dbReference>
<dbReference type="GO" id="GO:0003676">
    <property type="term" value="F:nucleic acid binding"/>
    <property type="evidence" value="ECO:0007669"/>
    <property type="project" value="InterPro"/>
</dbReference>
<gene>
    <name evidence="3" type="ORF">CW740_06700</name>
</gene>
<evidence type="ECO:0000256" key="2">
    <source>
        <dbReference type="ARBA" id="ARBA00022679"/>
    </source>
</evidence>
<dbReference type="InterPro" id="IPR002052">
    <property type="entry name" value="DNA_methylase_N6_adenine_CS"/>
</dbReference>
<evidence type="ECO:0000313" key="4">
    <source>
        <dbReference type="Proteomes" id="UP000232693"/>
    </source>
</evidence>
<name>A0A2K9AJ44_9GAMM</name>
<sequence>MIEVRYVTKSESERWSIELSFNGGAEVGKGNPSNTDVKIRLLSKVNQHCQSSPWQLEWERSLGNIKMPTGAWNGIHLAEIVNDLLFIAASNTTICISPVTGKELWRVRTGNTPIYKILSTKSNDAIIVYNGYYDFESSLGKGNIAKVSLEGEIIWRAELPSEKDIYSNPPYYNENELYSNSWEGFLCKLSEEDGSIMDKQFTK</sequence>
<dbReference type="KEGG" id="kpd:CW740_06700"/>
<keyword evidence="1" id="KW-0489">Methyltransferase</keyword>
<keyword evidence="4" id="KW-1185">Reference proteome</keyword>
<dbReference type="EMBL" id="CP025120">
    <property type="protein sequence ID" value="AUD78954.1"/>
    <property type="molecule type" value="Genomic_DNA"/>
</dbReference>